<dbReference type="InterPro" id="IPR029044">
    <property type="entry name" value="Nucleotide-diphossugar_trans"/>
</dbReference>
<evidence type="ECO:0000256" key="4">
    <source>
        <dbReference type="ARBA" id="ARBA00022692"/>
    </source>
</evidence>
<gene>
    <name evidence="9" type="ORF">US31_C0004G0061</name>
</gene>
<dbReference type="InterPro" id="IPR050256">
    <property type="entry name" value="Glycosyltransferase_2"/>
</dbReference>
<keyword evidence="7" id="KW-0472">Membrane</keyword>
<name>A0A0G0I2I9_9BACT</name>
<evidence type="ECO:0000256" key="6">
    <source>
        <dbReference type="ARBA" id="ARBA00022989"/>
    </source>
</evidence>
<evidence type="ECO:0000313" key="9">
    <source>
        <dbReference type="EMBL" id="KKQ18499.1"/>
    </source>
</evidence>
<reference evidence="9 10" key="1">
    <citation type="journal article" date="2015" name="Nature">
        <title>rRNA introns, odd ribosomes, and small enigmatic genomes across a large radiation of phyla.</title>
        <authorList>
            <person name="Brown C.T."/>
            <person name="Hug L.A."/>
            <person name="Thomas B.C."/>
            <person name="Sharon I."/>
            <person name="Castelle C.J."/>
            <person name="Singh A."/>
            <person name="Wilkins M.J."/>
            <person name="Williams K.H."/>
            <person name="Banfield J.F."/>
        </authorList>
    </citation>
    <scope>NUCLEOTIDE SEQUENCE [LARGE SCALE GENOMIC DNA]</scope>
</reference>
<organism evidence="9 10">
    <name type="scientific">Berkelbacteria bacterium GW2011_GWA1_36_9</name>
    <dbReference type="NCBI Taxonomy" id="1618331"/>
    <lineage>
        <taxon>Bacteria</taxon>
        <taxon>Candidatus Berkelbacteria</taxon>
    </lineage>
</organism>
<evidence type="ECO:0000313" key="10">
    <source>
        <dbReference type="Proteomes" id="UP000034508"/>
    </source>
</evidence>
<keyword evidence="5" id="KW-0448">Lipopolysaccharide biosynthesis</keyword>
<keyword evidence="4" id="KW-0812">Transmembrane</keyword>
<dbReference type="GO" id="GO:0009103">
    <property type="term" value="P:lipopolysaccharide biosynthetic process"/>
    <property type="evidence" value="ECO:0007669"/>
    <property type="project" value="UniProtKB-KW"/>
</dbReference>
<accession>A0A0G0I2I9</accession>
<dbReference type="Pfam" id="PF00535">
    <property type="entry name" value="Glycos_transf_2"/>
    <property type="match status" value="1"/>
</dbReference>
<dbReference type="InterPro" id="IPR001173">
    <property type="entry name" value="Glyco_trans_2-like"/>
</dbReference>
<comment type="caution">
    <text evidence="9">The sequence shown here is derived from an EMBL/GenBank/DDBJ whole genome shotgun (WGS) entry which is preliminary data.</text>
</comment>
<dbReference type="GO" id="GO:0099621">
    <property type="term" value="F:undecaprenyl-phosphate 4-deoxy-4-formamido-L-arabinose transferase activity"/>
    <property type="evidence" value="ECO:0007669"/>
    <property type="project" value="TreeGrafter"/>
</dbReference>
<keyword evidence="1" id="KW-1003">Cell membrane</keyword>
<keyword evidence="2" id="KW-0328">Glycosyltransferase</keyword>
<sequence>MAMKIGSLSVFFPAYNEEKNIASTVNQASDVLKKLHLENYEIIIINDGSKDKTGKIAEGLAKKDKHIRVITHDPNKGYGEALKSGFYNAKYSWIAVTDSDGQFDFSEVTKLLGKVDEADVIIGYRLNRQDSPLRKINGWGWTMLANILLGVGVKDVDCAFKLVKKEVIEKIPRLQSQRGGMISPELLAKAKKAGFKISEVGVHHFGRKEGAQTGADLKVIVSSFADLFKLWWRLL</sequence>
<dbReference type="SUPFAM" id="SSF53448">
    <property type="entry name" value="Nucleotide-diphospho-sugar transferases"/>
    <property type="match status" value="1"/>
</dbReference>
<dbReference type="EMBL" id="LBSM01000004">
    <property type="protein sequence ID" value="KKQ18499.1"/>
    <property type="molecule type" value="Genomic_DNA"/>
</dbReference>
<evidence type="ECO:0000256" key="7">
    <source>
        <dbReference type="ARBA" id="ARBA00023136"/>
    </source>
</evidence>
<dbReference type="PANTHER" id="PTHR48090:SF3">
    <property type="entry name" value="UNDECAPRENYL-PHOSPHATE 4-DEOXY-4-FORMAMIDO-L-ARABINOSE TRANSFERASE"/>
    <property type="match status" value="1"/>
</dbReference>
<evidence type="ECO:0000256" key="3">
    <source>
        <dbReference type="ARBA" id="ARBA00022679"/>
    </source>
</evidence>
<dbReference type="CDD" id="cd04179">
    <property type="entry name" value="DPM_DPG-synthase_like"/>
    <property type="match status" value="1"/>
</dbReference>
<evidence type="ECO:0000256" key="2">
    <source>
        <dbReference type="ARBA" id="ARBA00022676"/>
    </source>
</evidence>
<evidence type="ECO:0000256" key="1">
    <source>
        <dbReference type="ARBA" id="ARBA00022475"/>
    </source>
</evidence>
<proteinExistence type="predicted"/>
<dbReference type="Gene3D" id="3.90.550.10">
    <property type="entry name" value="Spore Coat Polysaccharide Biosynthesis Protein SpsA, Chain A"/>
    <property type="match status" value="1"/>
</dbReference>
<dbReference type="PANTHER" id="PTHR48090">
    <property type="entry name" value="UNDECAPRENYL-PHOSPHATE 4-DEOXY-4-FORMAMIDO-L-ARABINOSE TRANSFERASE-RELATED"/>
    <property type="match status" value="1"/>
</dbReference>
<feature type="domain" description="Glycosyltransferase 2-like" evidence="8">
    <location>
        <begin position="9"/>
        <end position="171"/>
    </location>
</feature>
<dbReference type="Proteomes" id="UP000034508">
    <property type="component" value="Unassembled WGS sequence"/>
</dbReference>
<dbReference type="AlphaFoldDB" id="A0A0G0I2I9"/>
<evidence type="ECO:0000259" key="8">
    <source>
        <dbReference type="Pfam" id="PF00535"/>
    </source>
</evidence>
<keyword evidence="3 9" id="KW-0808">Transferase</keyword>
<dbReference type="GO" id="GO:0005886">
    <property type="term" value="C:plasma membrane"/>
    <property type="evidence" value="ECO:0007669"/>
    <property type="project" value="TreeGrafter"/>
</dbReference>
<evidence type="ECO:0000256" key="5">
    <source>
        <dbReference type="ARBA" id="ARBA00022985"/>
    </source>
</evidence>
<keyword evidence="6" id="KW-1133">Transmembrane helix</keyword>
<protein>
    <submittedName>
        <fullName evidence="9">Glycosyltransferase</fullName>
    </submittedName>
</protein>